<evidence type="ECO:0000313" key="3">
    <source>
        <dbReference type="Proteomes" id="UP000031980"/>
    </source>
</evidence>
<protein>
    <recommendedName>
        <fullName evidence="1">Alpha-ribazole phosphatase</fullName>
        <ecNumber evidence="1">3.1.3.73</ecNumber>
    </recommendedName>
</protein>
<dbReference type="OrthoDB" id="9782128at2"/>
<dbReference type="SUPFAM" id="SSF53254">
    <property type="entry name" value="Phosphoglycerate mutase-like"/>
    <property type="match status" value="1"/>
</dbReference>
<proteinExistence type="predicted"/>
<dbReference type="GO" id="GO:0009236">
    <property type="term" value="P:cobalamin biosynthetic process"/>
    <property type="evidence" value="ECO:0007669"/>
    <property type="project" value="UniProtKB-UniRule"/>
</dbReference>
<sequence>MKLTLIRHTRVEVPAGTCYGNSDVDVAETFPEEAEKVKAGLVGTRFDAVYSSPLQRCTKLAAYCGFPDPVLDDRLKELNFGHWEGKRWEEIKDPKLQEWYDNWLNVQPVGGESFLDQYNRVTAFLDELRKKPFREVCIFAHGGTIQAVLIYAGVYNFNQAFSNDITYGSRTIVEVV</sequence>
<dbReference type="Proteomes" id="UP000031980">
    <property type="component" value="Unassembled WGS sequence"/>
</dbReference>
<dbReference type="AlphaFoldDB" id="A0A0C3NMX7"/>
<dbReference type="CDD" id="cd07067">
    <property type="entry name" value="HP_PGM_like"/>
    <property type="match status" value="1"/>
</dbReference>
<dbReference type="PANTHER" id="PTHR48100:SF1">
    <property type="entry name" value="HISTIDINE PHOSPHATASE FAMILY PROTEIN-RELATED"/>
    <property type="match status" value="1"/>
</dbReference>
<dbReference type="EMBL" id="JPIU01000012">
    <property type="protein sequence ID" value="KIO47602.1"/>
    <property type="molecule type" value="Genomic_DNA"/>
</dbReference>
<dbReference type="PANTHER" id="PTHR48100">
    <property type="entry name" value="BROAD-SPECIFICITY PHOSPHATASE YOR283W-RELATED"/>
    <property type="match status" value="1"/>
</dbReference>
<dbReference type="Pfam" id="PF00300">
    <property type="entry name" value="His_Phos_1"/>
    <property type="match status" value="1"/>
</dbReference>
<dbReference type="InterPro" id="IPR013078">
    <property type="entry name" value="His_Pase_superF_clade-1"/>
</dbReference>
<organism evidence="2 3">
    <name type="scientific">Sanguibacteroides justesenii</name>
    <dbReference type="NCBI Taxonomy" id="1547597"/>
    <lineage>
        <taxon>Bacteria</taxon>
        <taxon>Pseudomonadati</taxon>
        <taxon>Bacteroidota</taxon>
        <taxon>Bacteroidia</taxon>
        <taxon>Bacteroidales</taxon>
        <taxon>Porphyromonadaceae</taxon>
        <taxon>Sanguibacteroides</taxon>
    </lineage>
</organism>
<dbReference type="SMART" id="SM00855">
    <property type="entry name" value="PGAM"/>
    <property type="match status" value="1"/>
</dbReference>
<dbReference type="EC" id="3.1.3.73" evidence="1"/>
<comment type="caution">
    <text evidence="2">The sequence shown here is derived from an EMBL/GenBank/DDBJ whole genome shotgun (WGS) entry which is preliminary data.</text>
</comment>
<name>A0A0C3NMX7_9PORP</name>
<dbReference type="InterPro" id="IPR029033">
    <property type="entry name" value="His_PPase_superfam"/>
</dbReference>
<keyword evidence="3" id="KW-1185">Reference proteome</keyword>
<dbReference type="NCBIfam" id="TIGR03162">
    <property type="entry name" value="ribazole_cobC"/>
    <property type="match status" value="1"/>
</dbReference>
<accession>A0A0C3NMX7</accession>
<dbReference type="InterPro" id="IPR017578">
    <property type="entry name" value="Ribazole_CobC"/>
</dbReference>
<dbReference type="GO" id="GO:0043755">
    <property type="term" value="F:alpha-ribazole phosphatase activity"/>
    <property type="evidence" value="ECO:0007669"/>
    <property type="project" value="UniProtKB-UniRule"/>
</dbReference>
<dbReference type="GO" id="GO:0005737">
    <property type="term" value="C:cytoplasm"/>
    <property type="evidence" value="ECO:0007669"/>
    <property type="project" value="TreeGrafter"/>
</dbReference>
<gene>
    <name evidence="2" type="ORF">BA92_00095</name>
</gene>
<evidence type="ECO:0000256" key="1">
    <source>
        <dbReference type="NCBIfam" id="TIGR03162"/>
    </source>
</evidence>
<reference evidence="2 3" key="1">
    <citation type="submission" date="2014-07" db="EMBL/GenBank/DDBJ databases">
        <title>Porphyromonadaceae bacterium OUH 308042 = ATCC BAA-2681 = DSM 28342 draft genome.</title>
        <authorList>
            <person name="Sydenham T.V."/>
            <person name="Hasman H."/>
            <person name="Justensen U.S."/>
        </authorList>
    </citation>
    <scope>NUCLEOTIDE SEQUENCE [LARGE SCALE GENOMIC DNA]</scope>
    <source>
        <strain evidence="2 3">OUH 308042</strain>
    </source>
</reference>
<dbReference type="RefSeq" id="WP_041504633.1">
    <property type="nucleotide sequence ID" value="NZ_JPIU01000012.1"/>
</dbReference>
<dbReference type="InterPro" id="IPR050275">
    <property type="entry name" value="PGM_Phosphatase"/>
</dbReference>
<dbReference type="Gene3D" id="3.40.50.1240">
    <property type="entry name" value="Phosphoglycerate mutase-like"/>
    <property type="match status" value="1"/>
</dbReference>
<evidence type="ECO:0000313" key="2">
    <source>
        <dbReference type="EMBL" id="KIO47602.1"/>
    </source>
</evidence>